<proteinExistence type="predicted"/>
<dbReference type="EMBL" id="QFPW01000006">
    <property type="protein sequence ID" value="PZQ49686.1"/>
    <property type="molecule type" value="Genomic_DNA"/>
</dbReference>
<dbReference type="Proteomes" id="UP000249185">
    <property type="component" value="Unassembled WGS sequence"/>
</dbReference>
<evidence type="ECO:0000313" key="2">
    <source>
        <dbReference type="Proteomes" id="UP000249185"/>
    </source>
</evidence>
<comment type="caution">
    <text evidence="1">The sequence shown here is derived from an EMBL/GenBank/DDBJ whole genome shotgun (WGS) entry which is preliminary data.</text>
</comment>
<sequence length="66" mass="6858">MENIMQPLPASRPAPSGGALYPEECDLIAALQRLVDQGKQIAQPAPEGAGVDPRGQLARIFAAFGG</sequence>
<name>A0A2W5N871_RHOSU</name>
<evidence type="ECO:0000313" key="1">
    <source>
        <dbReference type="EMBL" id="PZQ49686.1"/>
    </source>
</evidence>
<reference evidence="1 2" key="1">
    <citation type="submission" date="2017-08" db="EMBL/GenBank/DDBJ databases">
        <title>Infants hospitalized years apart are colonized by the same room-sourced microbial strains.</title>
        <authorList>
            <person name="Brooks B."/>
            <person name="Olm M.R."/>
            <person name="Firek B.A."/>
            <person name="Baker R."/>
            <person name="Thomas B.C."/>
            <person name="Morowitz M.J."/>
            <person name="Banfield J.F."/>
        </authorList>
    </citation>
    <scope>NUCLEOTIDE SEQUENCE [LARGE SCALE GENOMIC DNA]</scope>
    <source>
        <strain evidence="1">S2_005_002_R2_34</strain>
    </source>
</reference>
<accession>A0A2W5N871</accession>
<dbReference type="AlphaFoldDB" id="A0A2W5N871"/>
<protein>
    <submittedName>
        <fullName evidence="1">Uncharacterized protein</fullName>
    </submittedName>
</protein>
<organism evidence="1 2">
    <name type="scientific">Rhodovulum sulfidophilum</name>
    <name type="common">Rhodobacter sulfidophilus</name>
    <dbReference type="NCBI Taxonomy" id="35806"/>
    <lineage>
        <taxon>Bacteria</taxon>
        <taxon>Pseudomonadati</taxon>
        <taxon>Pseudomonadota</taxon>
        <taxon>Alphaproteobacteria</taxon>
        <taxon>Rhodobacterales</taxon>
        <taxon>Paracoccaceae</taxon>
        <taxon>Rhodovulum</taxon>
    </lineage>
</organism>
<gene>
    <name evidence="1" type="ORF">DI556_09440</name>
</gene>